<evidence type="ECO:0000256" key="1">
    <source>
        <dbReference type="SAM" id="MobiDB-lite"/>
    </source>
</evidence>
<dbReference type="PANTHER" id="PTHR46345:SF5">
    <property type="entry name" value="INVERTED FORMIN-2"/>
    <property type="match status" value="1"/>
</dbReference>
<dbReference type="AlphaFoldDB" id="A0A820K540"/>
<dbReference type="InterPro" id="IPR015425">
    <property type="entry name" value="FH2_Formin"/>
</dbReference>
<proteinExistence type="predicted"/>
<accession>A0A820K540</accession>
<evidence type="ECO:0000313" key="4">
    <source>
        <dbReference type="Proteomes" id="UP000663836"/>
    </source>
</evidence>
<name>A0A820K540_9BILA</name>
<sequence length="128" mass="14970">MEGFVKIARDDIERLEVLNTKMTSAYQDLCDYLTIDPKKCPLNEFFTDLKTFCTVFLTCLQETRLWREQDEKAKRAQMSKQLVDDIRKKHRAEPKAEQKPFFKPSDEDTDVVSNLMSVLKDANMTSQP</sequence>
<comment type="caution">
    <text evidence="3">The sequence shown here is derived from an EMBL/GenBank/DDBJ whole genome shotgun (WGS) entry which is preliminary data.</text>
</comment>
<protein>
    <recommendedName>
        <fullName evidence="2">FH2 domain-containing protein</fullName>
    </recommendedName>
</protein>
<feature type="domain" description="FH2" evidence="2">
    <location>
        <begin position="1"/>
        <end position="82"/>
    </location>
</feature>
<dbReference type="PROSITE" id="PS51444">
    <property type="entry name" value="FH2"/>
    <property type="match status" value="1"/>
</dbReference>
<dbReference type="Proteomes" id="UP000663836">
    <property type="component" value="Unassembled WGS sequence"/>
</dbReference>
<feature type="compositionally biased region" description="Basic and acidic residues" evidence="1">
    <location>
        <begin position="89"/>
        <end position="106"/>
    </location>
</feature>
<evidence type="ECO:0000259" key="2">
    <source>
        <dbReference type="PROSITE" id="PS51444"/>
    </source>
</evidence>
<dbReference type="PANTHER" id="PTHR46345">
    <property type="entry name" value="INVERTED FORMIN-2"/>
    <property type="match status" value="1"/>
</dbReference>
<dbReference type="InterPro" id="IPR042201">
    <property type="entry name" value="FH2_Formin_sf"/>
</dbReference>
<dbReference type="EMBL" id="CAJOBD010044680">
    <property type="protein sequence ID" value="CAF4331603.1"/>
    <property type="molecule type" value="Genomic_DNA"/>
</dbReference>
<reference evidence="3" key="1">
    <citation type="submission" date="2021-02" db="EMBL/GenBank/DDBJ databases">
        <authorList>
            <person name="Nowell W R."/>
        </authorList>
    </citation>
    <scope>NUCLEOTIDE SEQUENCE</scope>
</reference>
<evidence type="ECO:0000313" key="3">
    <source>
        <dbReference type="EMBL" id="CAF4331603.1"/>
    </source>
</evidence>
<organism evidence="3 4">
    <name type="scientific">Rotaria sordida</name>
    <dbReference type="NCBI Taxonomy" id="392033"/>
    <lineage>
        <taxon>Eukaryota</taxon>
        <taxon>Metazoa</taxon>
        <taxon>Spiralia</taxon>
        <taxon>Gnathifera</taxon>
        <taxon>Rotifera</taxon>
        <taxon>Eurotatoria</taxon>
        <taxon>Bdelloidea</taxon>
        <taxon>Philodinida</taxon>
        <taxon>Philodinidae</taxon>
        <taxon>Rotaria</taxon>
    </lineage>
</organism>
<dbReference type="Gene3D" id="1.20.58.2220">
    <property type="entry name" value="Formin, FH2 domain"/>
    <property type="match status" value="1"/>
</dbReference>
<gene>
    <name evidence="3" type="ORF">JBS370_LOCUS41335</name>
</gene>
<feature type="region of interest" description="Disordered" evidence="1">
    <location>
        <begin position="89"/>
        <end position="108"/>
    </location>
</feature>
<feature type="non-terminal residue" evidence="3">
    <location>
        <position position="1"/>
    </location>
</feature>
<dbReference type="SUPFAM" id="SSF101447">
    <property type="entry name" value="Formin homology 2 domain (FH2 domain)"/>
    <property type="match status" value="1"/>
</dbReference>